<name>A0AA38CLE2_TAXCH</name>
<sequence length="70" mass="7728">TPKLCGSSSIHRSACKIQVHSHTSRVRKLTQLEAAKLCTATPAFNRELRAVLELASDAELSEIYDILYGQ</sequence>
<keyword evidence="2" id="KW-1185">Reference proteome</keyword>
<protein>
    <submittedName>
        <fullName evidence="1">Uncharacterized protein</fullName>
    </submittedName>
</protein>
<feature type="non-terminal residue" evidence="1">
    <location>
        <position position="1"/>
    </location>
</feature>
<feature type="non-terminal residue" evidence="1">
    <location>
        <position position="70"/>
    </location>
</feature>
<accession>A0AA38CLE2</accession>
<proteinExistence type="predicted"/>
<reference evidence="1 2" key="1">
    <citation type="journal article" date="2021" name="Nat. Plants">
        <title>The Taxus genome provides insights into paclitaxel biosynthesis.</title>
        <authorList>
            <person name="Xiong X."/>
            <person name="Gou J."/>
            <person name="Liao Q."/>
            <person name="Li Y."/>
            <person name="Zhou Q."/>
            <person name="Bi G."/>
            <person name="Li C."/>
            <person name="Du R."/>
            <person name="Wang X."/>
            <person name="Sun T."/>
            <person name="Guo L."/>
            <person name="Liang H."/>
            <person name="Lu P."/>
            <person name="Wu Y."/>
            <person name="Zhang Z."/>
            <person name="Ro D.K."/>
            <person name="Shang Y."/>
            <person name="Huang S."/>
            <person name="Yan J."/>
        </authorList>
    </citation>
    <scope>NUCLEOTIDE SEQUENCE [LARGE SCALE GENOMIC DNA]</scope>
    <source>
        <strain evidence="1">Ta-2019</strain>
    </source>
</reference>
<evidence type="ECO:0000313" key="2">
    <source>
        <dbReference type="Proteomes" id="UP000824469"/>
    </source>
</evidence>
<organism evidence="1 2">
    <name type="scientific">Taxus chinensis</name>
    <name type="common">Chinese yew</name>
    <name type="synonym">Taxus wallichiana var. chinensis</name>
    <dbReference type="NCBI Taxonomy" id="29808"/>
    <lineage>
        <taxon>Eukaryota</taxon>
        <taxon>Viridiplantae</taxon>
        <taxon>Streptophyta</taxon>
        <taxon>Embryophyta</taxon>
        <taxon>Tracheophyta</taxon>
        <taxon>Spermatophyta</taxon>
        <taxon>Pinopsida</taxon>
        <taxon>Pinidae</taxon>
        <taxon>Conifers II</taxon>
        <taxon>Cupressales</taxon>
        <taxon>Taxaceae</taxon>
        <taxon>Taxus</taxon>
    </lineage>
</organism>
<gene>
    <name evidence="1" type="ORF">KI387_030151</name>
</gene>
<comment type="caution">
    <text evidence="1">The sequence shown here is derived from an EMBL/GenBank/DDBJ whole genome shotgun (WGS) entry which is preliminary data.</text>
</comment>
<dbReference type="Proteomes" id="UP000824469">
    <property type="component" value="Unassembled WGS sequence"/>
</dbReference>
<dbReference type="EMBL" id="JAHRHJ020000010">
    <property type="protein sequence ID" value="KAH9298469.1"/>
    <property type="molecule type" value="Genomic_DNA"/>
</dbReference>
<dbReference type="AlphaFoldDB" id="A0AA38CLE2"/>
<evidence type="ECO:0000313" key="1">
    <source>
        <dbReference type="EMBL" id="KAH9298469.1"/>
    </source>
</evidence>